<proteinExistence type="predicted"/>
<dbReference type="EMBL" id="GGFL01012750">
    <property type="protein sequence ID" value="MBW76928.1"/>
    <property type="molecule type" value="Transcribed_RNA"/>
</dbReference>
<protein>
    <submittedName>
        <fullName evidence="1">Putative secreted protein</fullName>
    </submittedName>
</protein>
<reference evidence="1" key="1">
    <citation type="submission" date="2018-01" db="EMBL/GenBank/DDBJ databases">
        <title>An insight into the sialome of Amazonian anophelines.</title>
        <authorList>
            <person name="Ribeiro J.M."/>
            <person name="Scarpassa V."/>
            <person name="Calvo E."/>
        </authorList>
    </citation>
    <scope>NUCLEOTIDE SEQUENCE</scope>
</reference>
<sequence>MIAISSTVSPVLCMWIVRYGSSEEVALQTSWLGTVLGRTSSVRCAISVIKPRSTTSTAVPSTAAAAAAVAMRCPKDLSVISSSSSSTSSSTTSVSGAIPGVVASADAIPYNR</sequence>
<accession>A0A2M4DIE4</accession>
<dbReference type="AlphaFoldDB" id="A0A2M4DIE4"/>
<evidence type="ECO:0000313" key="1">
    <source>
        <dbReference type="EMBL" id="MBW76928.1"/>
    </source>
</evidence>
<name>A0A2M4DIE4_ANODA</name>
<organism evidence="1">
    <name type="scientific">Anopheles darlingi</name>
    <name type="common">Mosquito</name>
    <dbReference type="NCBI Taxonomy" id="43151"/>
    <lineage>
        <taxon>Eukaryota</taxon>
        <taxon>Metazoa</taxon>
        <taxon>Ecdysozoa</taxon>
        <taxon>Arthropoda</taxon>
        <taxon>Hexapoda</taxon>
        <taxon>Insecta</taxon>
        <taxon>Pterygota</taxon>
        <taxon>Neoptera</taxon>
        <taxon>Endopterygota</taxon>
        <taxon>Diptera</taxon>
        <taxon>Nematocera</taxon>
        <taxon>Culicoidea</taxon>
        <taxon>Culicidae</taxon>
        <taxon>Anophelinae</taxon>
        <taxon>Anopheles</taxon>
    </lineage>
</organism>